<feature type="non-terminal residue" evidence="2">
    <location>
        <position position="96"/>
    </location>
</feature>
<feature type="chain" id="PRO_5001829860" description="Granulins domain-containing protein" evidence="1">
    <location>
        <begin position="19"/>
        <end position="96"/>
    </location>
</feature>
<proteinExistence type="predicted"/>
<dbReference type="EMBL" id="KK116282">
    <property type="protein sequence ID" value="KFM67301.1"/>
    <property type="molecule type" value="Genomic_DNA"/>
</dbReference>
<feature type="signal peptide" evidence="1">
    <location>
        <begin position="1"/>
        <end position="18"/>
    </location>
</feature>
<protein>
    <recommendedName>
        <fullName evidence="4">Granulins domain-containing protein</fullName>
    </recommendedName>
</protein>
<evidence type="ECO:0000313" key="2">
    <source>
        <dbReference type="EMBL" id="KFM67301.1"/>
    </source>
</evidence>
<sequence length="96" mass="10874">MHLGEIFLILILISFVGAKTCPDGRTCYGECCRQFPFGKKHKCCMPPFSCVRKFGFGLCIPFLPYLKQEMRNYPILQDSVLMQNITDDAGNLEGFA</sequence>
<organism evidence="2 3">
    <name type="scientific">Stegodyphus mimosarum</name>
    <name type="common">African social velvet spider</name>
    <dbReference type="NCBI Taxonomy" id="407821"/>
    <lineage>
        <taxon>Eukaryota</taxon>
        <taxon>Metazoa</taxon>
        <taxon>Ecdysozoa</taxon>
        <taxon>Arthropoda</taxon>
        <taxon>Chelicerata</taxon>
        <taxon>Arachnida</taxon>
        <taxon>Araneae</taxon>
        <taxon>Araneomorphae</taxon>
        <taxon>Entelegynae</taxon>
        <taxon>Eresoidea</taxon>
        <taxon>Eresidae</taxon>
        <taxon>Stegodyphus</taxon>
    </lineage>
</organism>
<name>A0A087TQB2_STEMI</name>
<keyword evidence="3" id="KW-1185">Reference proteome</keyword>
<dbReference type="AlphaFoldDB" id="A0A087TQB2"/>
<reference evidence="2 3" key="1">
    <citation type="submission" date="2013-11" db="EMBL/GenBank/DDBJ databases">
        <title>Genome sequencing of Stegodyphus mimosarum.</title>
        <authorList>
            <person name="Bechsgaard J."/>
        </authorList>
    </citation>
    <scope>NUCLEOTIDE SEQUENCE [LARGE SCALE GENOMIC DNA]</scope>
</reference>
<keyword evidence="1" id="KW-0732">Signal</keyword>
<accession>A0A087TQB2</accession>
<dbReference type="Proteomes" id="UP000054359">
    <property type="component" value="Unassembled WGS sequence"/>
</dbReference>
<evidence type="ECO:0000313" key="3">
    <source>
        <dbReference type="Proteomes" id="UP000054359"/>
    </source>
</evidence>
<evidence type="ECO:0000256" key="1">
    <source>
        <dbReference type="SAM" id="SignalP"/>
    </source>
</evidence>
<gene>
    <name evidence="2" type="ORF">X975_10030</name>
</gene>
<evidence type="ECO:0008006" key="4">
    <source>
        <dbReference type="Google" id="ProtNLM"/>
    </source>
</evidence>